<dbReference type="InterPro" id="IPR012347">
    <property type="entry name" value="Ferritin-like"/>
</dbReference>
<dbReference type="AlphaFoldDB" id="A0A9X2VT47"/>
<organism evidence="4 5">
    <name type="scientific">Umezawaea endophytica</name>
    <dbReference type="NCBI Taxonomy" id="1654476"/>
    <lineage>
        <taxon>Bacteria</taxon>
        <taxon>Bacillati</taxon>
        <taxon>Actinomycetota</taxon>
        <taxon>Actinomycetes</taxon>
        <taxon>Pseudonocardiales</taxon>
        <taxon>Pseudonocardiaceae</taxon>
        <taxon>Umezawaea</taxon>
    </lineage>
</organism>
<sequence>MTVHRFLGALGALVITLALATTGVASAQDGPDQQTPLGPISAADKDLLIKVKQASLWEGPVGEEAQTRSQNKRVREVGLQIAADHRKLDELLATLASKMKVPLPATVNPTQQTWIDELRGLNGKAFDTAFANRLRSAHGQGFGEVAKVRMGTRNQSIRDFAQATNNIVAKHMTMLESTGLVTQAGMSDPVPAGGMPGMAGDPALASARSGLLGGGGSTLLSIGLIVLIGATVTVTLLRLTKPRREAD</sequence>
<protein>
    <submittedName>
        <fullName evidence="4">DUF4142 domain-containing protein</fullName>
    </submittedName>
</protein>
<dbReference type="PANTHER" id="PTHR38593:SF1">
    <property type="entry name" value="BLR2558 PROTEIN"/>
    <property type="match status" value="1"/>
</dbReference>
<dbReference type="Gene3D" id="1.20.1260.10">
    <property type="match status" value="1"/>
</dbReference>
<feature type="transmembrane region" description="Helical" evidence="1">
    <location>
        <begin position="219"/>
        <end position="239"/>
    </location>
</feature>
<keyword evidence="5" id="KW-1185">Reference proteome</keyword>
<feature type="chain" id="PRO_5040954208" evidence="2">
    <location>
        <begin position="28"/>
        <end position="247"/>
    </location>
</feature>
<evidence type="ECO:0000259" key="3">
    <source>
        <dbReference type="Pfam" id="PF13628"/>
    </source>
</evidence>
<proteinExistence type="predicted"/>
<dbReference type="PANTHER" id="PTHR38593">
    <property type="entry name" value="BLR2558 PROTEIN"/>
    <property type="match status" value="1"/>
</dbReference>
<keyword evidence="2" id="KW-0732">Signal</keyword>
<dbReference type="RefSeq" id="WP_259626577.1">
    <property type="nucleotide sequence ID" value="NZ_JANYMP010000016.1"/>
</dbReference>
<accession>A0A9X2VT47</accession>
<evidence type="ECO:0000313" key="4">
    <source>
        <dbReference type="EMBL" id="MCS7481088.1"/>
    </source>
</evidence>
<dbReference type="InterPro" id="IPR025419">
    <property type="entry name" value="DUF4142"/>
</dbReference>
<reference evidence="4" key="1">
    <citation type="submission" date="2022-08" db="EMBL/GenBank/DDBJ databases">
        <authorList>
            <person name="Tistechok S."/>
            <person name="Samborskyy M."/>
            <person name="Roman I."/>
        </authorList>
    </citation>
    <scope>NUCLEOTIDE SEQUENCE</scope>
    <source>
        <strain evidence="4">DSM 103496</strain>
    </source>
</reference>
<comment type="caution">
    <text evidence="4">The sequence shown here is derived from an EMBL/GenBank/DDBJ whole genome shotgun (WGS) entry which is preliminary data.</text>
</comment>
<evidence type="ECO:0000256" key="2">
    <source>
        <dbReference type="SAM" id="SignalP"/>
    </source>
</evidence>
<evidence type="ECO:0000256" key="1">
    <source>
        <dbReference type="SAM" id="Phobius"/>
    </source>
</evidence>
<keyword evidence="1" id="KW-0812">Transmembrane</keyword>
<keyword evidence="1" id="KW-1133">Transmembrane helix</keyword>
<name>A0A9X2VT47_9PSEU</name>
<dbReference type="Pfam" id="PF13628">
    <property type="entry name" value="DUF4142"/>
    <property type="match status" value="1"/>
</dbReference>
<dbReference type="EMBL" id="JANYMP010000016">
    <property type="protein sequence ID" value="MCS7481088.1"/>
    <property type="molecule type" value="Genomic_DNA"/>
</dbReference>
<feature type="domain" description="DUF4142" evidence="3">
    <location>
        <begin position="43"/>
        <end position="176"/>
    </location>
</feature>
<gene>
    <name evidence="4" type="ORF">NZH93_29895</name>
</gene>
<evidence type="ECO:0000313" key="5">
    <source>
        <dbReference type="Proteomes" id="UP001141259"/>
    </source>
</evidence>
<keyword evidence="1" id="KW-0472">Membrane</keyword>
<dbReference type="Proteomes" id="UP001141259">
    <property type="component" value="Unassembled WGS sequence"/>
</dbReference>
<feature type="signal peptide" evidence="2">
    <location>
        <begin position="1"/>
        <end position="27"/>
    </location>
</feature>